<protein>
    <submittedName>
        <fullName evidence="1">Unplaced genomic scaffold PLICRscaffold_15, whole genome shotgun sequence</fullName>
    </submittedName>
</protein>
<evidence type="ECO:0000313" key="1">
    <source>
        <dbReference type="EMBL" id="KII85285.1"/>
    </source>
</evidence>
<dbReference type="HOGENOM" id="CLU_2513592_0_0_1"/>
<accession>A0A0C9SYW1</accession>
<keyword evidence="2" id="KW-1185">Reference proteome</keyword>
<dbReference type="EMBL" id="KN832568">
    <property type="protein sequence ID" value="KII85285.1"/>
    <property type="molecule type" value="Genomic_DNA"/>
</dbReference>
<sequence length="85" mass="8740">MLPTSTPTYRPSLGRLLTVISLCPPHGSVISDSLDPAPYSIISACTTICSARWATELANPLTLDGVQVNDSHCHAAASPGPGPVA</sequence>
<dbReference type="AlphaFoldDB" id="A0A0C9SYW1"/>
<reference evidence="1 2" key="1">
    <citation type="submission" date="2014-06" db="EMBL/GenBank/DDBJ databases">
        <title>Evolutionary Origins and Diversification of the Mycorrhizal Mutualists.</title>
        <authorList>
            <consortium name="DOE Joint Genome Institute"/>
            <consortium name="Mycorrhizal Genomics Consortium"/>
            <person name="Kohler A."/>
            <person name="Kuo A."/>
            <person name="Nagy L.G."/>
            <person name="Floudas D."/>
            <person name="Copeland A."/>
            <person name="Barry K.W."/>
            <person name="Cichocki N."/>
            <person name="Veneault-Fourrey C."/>
            <person name="LaButti K."/>
            <person name="Lindquist E.A."/>
            <person name="Lipzen A."/>
            <person name="Lundell T."/>
            <person name="Morin E."/>
            <person name="Murat C."/>
            <person name="Riley R."/>
            <person name="Ohm R."/>
            <person name="Sun H."/>
            <person name="Tunlid A."/>
            <person name="Henrissat B."/>
            <person name="Grigoriev I.V."/>
            <person name="Hibbett D.S."/>
            <person name="Martin F."/>
        </authorList>
    </citation>
    <scope>NUCLEOTIDE SEQUENCE [LARGE SCALE GENOMIC DNA]</scope>
    <source>
        <strain evidence="1 2">FD-325 SS-3</strain>
    </source>
</reference>
<gene>
    <name evidence="1" type="ORF">PLICRDRAFT_338334</name>
</gene>
<evidence type="ECO:0000313" key="2">
    <source>
        <dbReference type="Proteomes" id="UP000053263"/>
    </source>
</evidence>
<organism evidence="1 2">
    <name type="scientific">Plicaturopsis crispa FD-325 SS-3</name>
    <dbReference type="NCBI Taxonomy" id="944288"/>
    <lineage>
        <taxon>Eukaryota</taxon>
        <taxon>Fungi</taxon>
        <taxon>Dikarya</taxon>
        <taxon>Basidiomycota</taxon>
        <taxon>Agaricomycotina</taxon>
        <taxon>Agaricomycetes</taxon>
        <taxon>Agaricomycetidae</taxon>
        <taxon>Amylocorticiales</taxon>
        <taxon>Amylocorticiaceae</taxon>
        <taxon>Plicatura</taxon>
        <taxon>Plicaturopsis crispa</taxon>
    </lineage>
</organism>
<dbReference type="Proteomes" id="UP000053263">
    <property type="component" value="Unassembled WGS sequence"/>
</dbReference>
<name>A0A0C9SYW1_PLICR</name>
<proteinExistence type="predicted"/>